<dbReference type="GeneID" id="83605094"/>
<feature type="chain" id="PRO_5039426027" evidence="2">
    <location>
        <begin position="21"/>
        <end position="354"/>
    </location>
</feature>
<dbReference type="Gene3D" id="2.60.40.1240">
    <property type="match status" value="1"/>
</dbReference>
<protein>
    <submittedName>
        <fullName evidence="5">Lipoprotein</fullName>
    </submittedName>
</protein>
<dbReference type="Pfam" id="PF11611">
    <property type="entry name" value="DUF4352"/>
    <property type="match status" value="1"/>
</dbReference>
<dbReference type="RefSeq" id="WP_010051363.1">
    <property type="nucleotide sequence ID" value="NC_019425.2"/>
</dbReference>
<reference evidence="6" key="1">
    <citation type="journal article" date="2013" name="Genome Announc.">
        <title>Complete Chromosome Sequence of Carnobacterium maltaromaticum LMA 28.</title>
        <authorList>
            <person name="Cailliez-Grimal C."/>
            <person name="Chaillou S."/>
            <person name="Anba-Mondoloni J."/>
            <person name="Loux V."/>
            <person name="Afzal M.I."/>
            <person name="Rahman A."/>
            <person name="Kergourlay G."/>
            <person name="Champomier-Verges M.C."/>
            <person name="Zagorec M."/>
            <person name="Dalgaard P."/>
            <person name="Leisner J.J."/>
            <person name="Prevost H."/>
            <person name="Revol-Junelles A.M."/>
            <person name="Borges F."/>
        </authorList>
    </citation>
    <scope>NUCLEOTIDE SEQUENCE</scope>
    <source>
        <strain evidence="6">LMA28</strain>
    </source>
</reference>
<dbReference type="eggNOG" id="ENOG5032ESZ">
    <property type="taxonomic scope" value="Bacteria"/>
</dbReference>
<dbReference type="STRING" id="1234679.BN424_2871"/>
<dbReference type="InterPro" id="IPR031343">
    <property type="entry name" value="DUF5105"/>
</dbReference>
<feature type="domain" description="DUF4352" evidence="3">
    <location>
        <begin position="62"/>
        <end position="147"/>
    </location>
</feature>
<organism evidence="5 6">
    <name type="scientific">Carnobacterium maltaromaticum LMA28</name>
    <dbReference type="NCBI Taxonomy" id="1234679"/>
    <lineage>
        <taxon>Bacteria</taxon>
        <taxon>Bacillati</taxon>
        <taxon>Bacillota</taxon>
        <taxon>Bacilli</taxon>
        <taxon>Lactobacillales</taxon>
        <taxon>Carnobacteriaceae</taxon>
        <taxon>Carnobacterium</taxon>
    </lineage>
</organism>
<evidence type="ECO:0000313" key="6">
    <source>
        <dbReference type="Proteomes" id="UP000000212"/>
    </source>
</evidence>
<evidence type="ECO:0000259" key="4">
    <source>
        <dbReference type="Pfam" id="PF17118"/>
    </source>
</evidence>
<dbReference type="OrthoDB" id="2156807at2"/>
<proteinExistence type="predicted"/>
<evidence type="ECO:0000256" key="2">
    <source>
        <dbReference type="SAM" id="SignalP"/>
    </source>
</evidence>
<feature type="domain" description="DUF5105" evidence="4">
    <location>
        <begin position="161"/>
        <end position="350"/>
    </location>
</feature>
<evidence type="ECO:0000259" key="3">
    <source>
        <dbReference type="Pfam" id="PF11611"/>
    </source>
</evidence>
<keyword evidence="1 2" id="KW-0732">Signal</keyword>
<dbReference type="InterPro" id="IPR029050">
    <property type="entry name" value="Immunoprotect_excell_Ig-like"/>
</dbReference>
<keyword evidence="6" id="KW-1185">Reference proteome</keyword>
<dbReference type="KEGG" id="cml:BN424_2871"/>
<dbReference type="EMBL" id="HE999757">
    <property type="protein sequence ID" value="CCO12292.2"/>
    <property type="molecule type" value="Genomic_DNA"/>
</dbReference>
<evidence type="ECO:0000313" key="5">
    <source>
        <dbReference type="EMBL" id="CCO12292.2"/>
    </source>
</evidence>
<evidence type="ECO:0000256" key="1">
    <source>
        <dbReference type="ARBA" id="ARBA00022729"/>
    </source>
</evidence>
<dbReference type="InterPro" id="IPR029051">
    <property type="entry name" value="DUF4352"/>
</dbReference>
<dbReference type="Proteomes" id="UP000000212">
    <property type="component" value="Chromosome"/>
</dbReference>
<sequence>MKKNVLLVLVALLAIVVAGCGGDTSSNKEKKAEVSKSKIAEMSIENGEYVIPFSEDGEGGSDTYIAFDVKVKNTGKEQMYVTPDSFSLFEKGEDGKISPDTSYRTGIEDFEGGKLSSGKSLTGTVLFNIDSDKEYTLSYAPSSISEDSKNDVEVAVDLSKYEKTKKNLDEPKKALDAYIDVVLLSKENPDYDKYISTDSEVAKEAVKKAFTKNFKDYLVYNYKPTDEELTTFFKNFQEIEAKRATYETKVIGNVGKKAMVEVTMKGLSNEEISDIFSEYKEEYLDQSDEYDSEKAEQYALTKYTEVLEKADLGEPRNELKVVLTKKDDKWDVNLKSNMDGSNEYLLRAFIGGVE</sequence>
<dbReference type="Pfam" id="PF17118">
    <property type="entry name" value="DUF5105"/>
    <property type="match status" value="1"/>
</dbReference>
<dbReference type="HOGENOM" id="CLU_053849_0_0_9"/>
<keyword evidence="5" id="KW-0449">Lipoprotein</keyword>
<name>K8E659_CARML</name>
<feature type="signal peptide" evidence="2">
    <location>
        <begin position="1"/>
        <end position="20"/>
    </location>
</feature>
<accession>K8E659</accession>
<dbReference type="AlphaFoldDB" id="K8E659"/>
<gene>
    <name evidence="5" type="ORF">BN424_2871</name>
</gene>
<dbReference type="PROSITE" id="PS51257">
    <property type="entry name" value="PROKAR_LIPOPROTEIN"/>
    <property type="match status" value="1"/>
</dbReference>